<protein>
    <submittedName>
        <fullName evidence="2">Uncharacterized protein</fullName>
    </submittedName>
</protein>
<feature type="region of interest" description="Disordered" evidence="1">
    <location>
        <begin position="1"/>
        <end position="26"/>
    </location>
</feature>
<name>A0A0E9WAJ4_ANGAN</name>
<accession>A0A0E9WAJ4</accession>
<organism evidence="2">
    <name type="scientific">Anguilla anguilla</name>
    <name type="common">European freshwater eel</name>
    <name type="synonym">Muraena anguilla</name>
    <dbReference type="NCBI Taxonomy" id="7936"/>
    <lineage>
        <taxon>Eukaryota</taxon>
        <taxon>Metazoa</taxon>
        <taxon>Chordata</taxon>
        <taxon>Craniata</taxon>
        <taxon>Vertebrata</taxon>
        <taxon>Euteleostomi</taxon>
        <taxon>Actinopterygii</taxon>
        <taxon>Neopterygii</taxon>
        <taxon>Teleostei</taxon>
        <taxon>Anguilliformes</taxon>
        <taxon>Anguillidae</taxon>
        <taxon>Anguilla</taxon>
    </lineage>
</organism>
<reference evidence="2" key="1">
    <citation type="submission" date="2014-11" db="EMBL/GenBank/DDBJ databases">
        <authorList>
            <person name="Amaro Gonzalez C."/>
        </authorList>
    </citation>
    <scope>NUCLEOTIDE SEQUENCE</scope>
</reference>
<evidence type="ECO:0000313" key="2">
    <source>
        <dbReference type="EMBL" id="JAH86605.1"/>
    </source>
</evidence>
<sequence>MDRCGHMLSSPPIKSPENTGPANRPKTVHILTDWSSSCELKQM</sequence>
<proteinExistence type="predicted"/>
<reference evidence="2" key="2">
    <citation type="journal article" date="2015" name="Fish Shellfish Immunol.">
        <title>Early steps in the European eel (Anguilla anguilla)-Vibrio vulnificus interaction in the gills: Role of the RtxA13 toxin.</title>
        <authorList>
            <person name="Callol A."/>
            <person name="Pajuelo D."/>
            <person name="Ebbesson L."/>
            <person name="Teles M."/>
            <person name="MacKenzie S."/>
            <person name="Amaro C."/>
        </authorList>
    </citation>
    <scope>NUCLEOTIDE SEQUENCE</scope>
</reference>
<evidence type="ECO:0000256" key="1">
    <source>
        <dbReference type="SAM" id="MobiDB-lite"/>
    </source>
</evidence>
<dbReference type="AlphaFoldDB" id="A0A0E9WAJ4"/>
<dbReference type="EMBL" id="GBXM01021972">
    <property type="protein sequence ID" value="JAH86605.1"/>
    <property type="molecule type" value="Transcribed_RNA"/>
</dbReference>